<dbReference type="EMBL" id="WBWS01000024">
    <property type="protein sequence ID" value="KAB2764337.1"/>
    <property type="molecule type" value="Genomic_DNA"/>
</dbReference>
<feature type="region of interest" description="Disordered" evidence="12">
    <location>
        <begin position="1"/>
        <end position="20"/>
    </location>
</feature>
<dbReference type="GO" id="GO:0005886">
    <property type="term" value="C:plasma membrane"/>
    <property type="evidence" value="ECO:0007669"/>
    <property type="project" value="UniProtKB-SubCell"/>
</dbReference>
<evidence type="ECO:0000256" key="9">
    <source>
        <dbReference type="ARBA" id="ARBA00023026"/>
    </source>
</evidence>
<keyword evidence="5" id="KW-0812">Transmembrane</keyword>
<accession>A0A6L3Z2J0</accession>
<protein>
    <recommendedName>
        <fullName evidence="3">Lectin-like protein BA14k</fullName>
    </recommendedName>
</protein>
<evidence type="ECO:0000256" key="4">
    <source>
        <dbReference type="ARBA" id="ARBA00022475"/>
    </source>
</evidence>
<name>A0A6L3Z2J0_BRUAN</name>
<keyword evidence="10" id="KW-0472">Membrane</keyword>
<evidence type="ECO:0000256" key="7">
    <source>
        <dbReference type="ARBA" id="ARBA00022734"/>
    </source>
</evidence>
<evidence type="ECO:0000256" key="8">
    <source>
        <dbReference type="ARBA" id="ARBA00022989"/>
    </source>
</evidence>
<evidence type="ECO:0000256" key="1">
    <source>
        <dbReference type="ARBA" id="ARBA00004162"/>
    </source>
</evidence>
<dbReference type="AlphaFoldDB" id="A0A6L3Z2J0"/>
<keyword evidence="8" id="KW-1133">Transmembrane helix</keyword>
<evidence type="ECO:0000313" key="14">
    <source>
        <dbReference type="Proteomes" id="UP000481876"/>
    </source>
</evidence>
<evidence type="ECO:0000256" key="5">
    <source>
        <dbReference type="ARBA" id="ARBA00022692"/>
    </source>
</evidence>
<evidence type="ECO:0000256" key="6">
    <source>
        <dbReference type="ARBA" id="ARBA00022729"/>
    </source>
</evidence>
<organism evidence="13 14">
    <name type="scientific">Brucella anthropi</name>
    <name type="common">Ochrobactrum anthropi</name>
    <dbReference type="NCBI Taxonomy" id="529"/>
    <lineage>
        <taxon>Bacteria</taxon>
        <taxon>Pseudomonadati</taxon>
        <taxon>Pseudomonadota</taxon>
        <taxon>Alphaproteobacteria</taxon>
        <taxon>Hyphomicrobiales</taxon>
        <taxon>Brucellaceae</taxon>
        <taxon>Brucella/Ochrobactrum group</taxon>
        <taxon>Brucella</taxon>
    </lineage>
</organism>
<evidence type="ECO:0000256" key="10">
    <source>
        <dbReference type="ARBA" id="ARBA00023136"/>
    </source>
</evidence>
<keyword evidence="7" id="KW-0430">Lectin</keyword>
<evidence type="ECO:0000313" key="13">
    <source>
        <dbReference type="EMBL" id="KAB2764337.1"/>
    </source>
</evidence>
<feature type="region of interest" description="Disordered" evidence="12">
    <location>
        <begin position="25"/>
        <end position="81"/>
    </location>
</feature>
<dbReference type="InterPro" id="IPR012413">
    <property type="entry name" value="BA14K"/>
</dbReference>
<comment type="function">
    <text evidence="11">Has immunoglobulin-binding and hemagglutination properties, and can bind to mannose. Essential for virulence. May be involved in LPS biosynthesis or polysaccharide transport.</text>
</comment>
<dbReference type="Pfam" id="PF07886">
    <property type="entry name" value="BA14K"/>
    <property type="match status" value="1"/>
</dbReference>
<gene>
    <name evidence="13" type="ORF">F9L04_20195</name>
</gene>
<evidence type="ECO:0000256" key="11">
    <source>
        <dbReference type="ARBA" id="ARBA00025321"/>
    </source>
</evidence>
<keyword evidence="4" id="KW-1003">Cell membrane</keyword>
<dbReference type="Proteomes" id="UP000481876">
    <property type="component" value="Unassembled WGS sequence"/>
</dbReference>
<evidence type="ECO:0000256" key="3">
    <source>
        <dbReference type="ARBA" id="ARBA00020552"/>
    </source>
</evidence>
<dbReference type="GO" id="GO:0030246">
    <property type="term" value="F:carbohydrate binding"/>
    <property type="evidence" value="ECO:0007669"/>
    <property type="project" value="UniProtKB-KW"/>
</dbReference>
<keyword evidence="6" id="KW-0732">Signal</keyword>
<proteinExistence type="inferred from homology"/>
<comment type="similarity">
    <text evidence="2">Belongs to the BA14k family.</text>
</comment>
<reference evidence="13 14" key="1">
    <citation type="submission" date="2019-09" db="EMBL/GenBank/DDBJ databases">
        <title>Taxonomic organization of the family Brucellaceae based on a phylogenomic approach.</title>
        <authorList>
            <person name="Leclercq S."/>
            <person name="Cloeckaert A."/>
            <person name="Zygmunt M.S."/>
        </authorList>
    </citation>
    <scope>NUCLEOTIDE SEQUENCE [LARGE SCALE GENOMIC DNA]</scope>
    <source>
        <strain evidence="13 14">LMG 3313</strain>
    </source>
</reference>
<sequence>MPKFTQDQPRYIRPHVGKPRVQTVKPLLPPKHRQPPVKPGQWAGNQIQPPHKQYPDIARKPTPMPNHYNGHDRYRKPRPGYRRHSDGWWYPLAAFSAGTLIGSMTAPQPQPVYADPPYYNNEHIQWCFGQYRSYRMADNSFQPNRGPRRQCLSPYL</sequence>
<comment type="caution">
    <text evidence="13">The sequence shown here is derived from an EMBL/GenBank/DDBJ whole genome shotgun (WGS) entry which is preliminary data.</text>
</comment>
<evidence type="ECO:0000256" key="12">
    <source>
        <dbReference type="SAM" id="MobiDB-lite"/>
    </source>
</evidence>
<keyword evidence="9" id="KW-0843">Virulence</keyword>
<comment type="subcellular location">
    <subcellularLocation>
        <location evidence="1">Cell membrane</location>
        <topology evidence="1">Single-pass membrane protein</topology>
    </subcellularLocation>
</comment>
<evidence type="ECO:0000256" key="2">
    <source>
        <dbReference type="ARBA" id="ARBA00010270"/>
    </source>
</evidence>